<keyword evidence="4" id="KW-1185">Reference proteome</keyword>
<dbReference type="PROSITE" id="PS50181">
    <property type="entry name" value="FBOX"/>
    <property type="match status" value="1"/>
</dbReference>
<comment type="caution">
    <text evidence="3">The sequence shown here is derived from an EMBL/GenBank/DDBJ whole genome shotgun (WGS) entry which is preliminary data.</text>
</comment>
<dbReference type="EMBL" id="CAKMRJ010005634">
    <property type="protein sequence ID" value="CAH1448408.1"/>
    <property type="molecule type" value="Genomic_DNA"/>
</dbReference>
<evidence type="ECO:0000256" key="1">
    <source>
        <dbReference type="SAM" id="MobiDB-lite"/>
    </source>
</evidence>
<dbReference type="InterPro" id="IPR045286">
    <property type="entry name" value="FBS1-like"/>
</dbReference>
<dbReference type="Proteomes" id="UP001157418">
    <property type="component" value="Unassembled WGS sequence"/>
</dbReference>
<dbReference type="InterPro" id="IPR036047">
    <property type="entry name" value="F-box-like_dom_sf"/>
</dbReference>
<protein>
    <recommendedName>
        <fullName evidence="2">F-box domain-containing protein</fullName>
    </recommendedName>
</protein>
<proteinExistence type="predicted"/>
<dbReference type="SUPFAM" id="SSF81383">
    <property type="entry name" value="F-box domain"/>
    <property type="match status" value="1"/>
</dbReference>
<name>A0AAU9PEQ8_9ASTR</name>
<reference evidence="3 4" key="1">
    <citation type="submission" date="2022-01" db="EMBL/GenBank/DDBJ databases">
        <authorList>
            <person name="Xiong W."/>
            <person name="Schranz E."/>
        </authorList>
    </citation>
    <scope>NUCLEOTIDE SEQUENCE [LARGE SCALE GENOMIC DNA]</scope>
</reference>
<sequence length="202" mass="23178">MRSTTLFCKTPSTWRFLIGYTRMGLFPNPKRNQMSMVNNQGLGLVRRTSSFGRKRILILNHMDFDSIEVATPKKKQFLGSESLFWCERSLLEALPQEILIKILCGVDHDDLKRLFHVSKPIREAAVIAKKLHFEYSTPKKIPAFRCSLNLEEFPSRDFDEIEAPNAPKQSRVSRSRPTKKNLAAITVSLFASNPSDEQQGHR</sequence>
<evidence type="ECO:0000313" key="4">
    <source>
        <dbReference type="Proteomes" id="UP001157418"/>
    </source>
</evidence>
<organism evidence="3 4">
    <name type="scientific">Lactuca virosa</name>
    <dbReference type="NCBI Taxonomy" id="75947"/>
    <lineage>
        <taxon>Eukaryota</taxon>
        <taxon>Viridiplantae</taxon>
        <taxon>Streptophyta</taxon>
        <taxon>Embryophyta</taxon>
        <taxon>Tracheophyta</taxon>
        <taxon>Spermatophyta</taxon>
        <taxon>Magnoliopsida</taxon>
        <taxon>eudicotyledons</taxon>
        <taxon>Gunneridae</taxon>
        <taxon>Pentapetalae</taxon>
        <taxon>asterids</taxon>
        <taxon>campanulids</taxon>
        <taxon>Asterales</taxon>
        <taxon>Asteraceae</taxon>
        <taxon>Cichorioideae</taxon>
        <taxon>Cichorieae</taxon>
        <taxon>Lactucinae</taxon>
        <taxon>Lactuca</taxon>
    </lineage>
</organism>
<dbReference type="InterPro" id="IPR001810">
    <property type="entry name" value="F-box_dom"/>
</dbReference>
<dbReference type="PANTHER" id="PTHR34049:SF13">
    <property type="entry name" value="F-BOX DOMAIN-CONTAINING PROTEIN"/>
    <property type="match status" value="1"/>
</dbReference>
<feature type="domain" description="F-box" evidence="2">
    <location>
        <begin position="88"/>
        <end position="136"/>
    </location>
</feature>
<feature type="region of interest" description="Disordered" evidence="1">
    <location>
        <begin position="160"/>
        <end position="179"/>
    </location>
</feature>
<dbReference type="AlphaFoldDB" id="A0AAU9PEQ8"/>
<evidence type="ECO:0000259" key="2">
    <source>
        <dbReference type="PROSITE" id="PS50181"/>
    </source>
</evidence>
<evidence type="ECO:0000313" key="3">
    <source>
        <dbReference type="EMBL" id="CAH1448408.1"/>
    </source>
</evidence>
<gene>
    <name evidence="3" type="ORF">LVIROSA_LOCUS33959</name>
</gene>
<dbReference type="PANTHER" id="PTHR34049">
    <property type="entry name" value="F-BOX PROTEIN SKIP27"/>
    <property type="match status" value="1"/>
</dbReference>
<accession>A0AAU9PEQ8</accession>